<dbReference type="RefSeq" id="WP_044227036.1">
    <property type="nucleotide sequence ID" value="NZ_JBKAGJ010000022.1"/>
</dbReference>
<evidence type="ECO:0000313" key="2">
    <source>
        <dbReference type="Proteomes" id="UP000029736"/>
    </source>
</evidence>
<organism evidence="1 2">
    <name type="scientific">Phaeodactylibacter xiamenensis</name>
    <dbReference type="NCBI Taxonomy" id="1524460"/>
    <lineage>
        <taxon>Bacteria</taxon>
        <taxon>Pseudomonadati</taxon>
        <taxon>Bacteroidota</taxon>
        <taxon>Saprospiria</taxon>
        <taxon>Saprospirales</taxon>
        <taxon>Haliscomenobacteraceae</taxon>
        <taxon>Phaeodactylibacter</taxon>
    </lineage>
</organism>
<dbReference type="STRING" id="1524460.IX84_25525"/>
<comment type="caution">
    <text evidence="1">The sequence shown here is derived from an EMBL/GenBank/DDBJ whole genome shotgun (WGS) entry which is preliminary data.</text>
</comment>
<protein>
    <submittedName>
        <fullName evidence="1">Uncharacterized protein</fullName>
    </submittedName>
</protein>
<name>A0A098S2E3_9BACT</name>
<evidence type="ECO:0000313" key="1">
    <source>
        <dbReference type="EMBL" id="KGE85963.1"/>
    </source>
</evidence>
<dbReference type="AlphaFoldDB" id="A0A098S2E3"/>
<dbReference type="Proteomes" id="UP000029736">
    <property type="component" value="Unassembled WGS sequence"/>
</dbReference>
<sequence>METQLTQESKTIEWENKPKRLLQEMNDLLQADLQNYRTGIAAPAQELSNLVALQMEKMADMRMRESVGQVRMAEERVLLRQLLQDELDRMLPAPLYKIADARLLEDCPTESKKGALAVNAGYGGVYFSGDLGKTWITIRRPTWVCPSP</sequence>
<dbReference type="EMBL" id="JPOS01000083">
    <property type="protein sequence ID" value="KGE85963.1"/>
    <property type="molecule type" value="Genomic_DNA"/>
</dbReference>
<gene>
    <name evidence="1" type="ORF">IX84_25525</name>
</gene>
<accession>A0A098S2E3</accession>
<proteinExistence type="predicted"/>
<dbReference type="OrthoDB" id="833044at2"/>
<reference evidence="1 2" key="1">
    <citation type="journal article" date="2014" name="Int. J. Syst. Evol. Microbiol.">
        <title>Phaeodactylibacter xiamenensis gen. nov., sp. nov., a member of the family Saprospiraceae isolated from the marine alga Phaeodactylum tricornutum.</title>
        <authorList>
            <person name="Chen Z.Jr."/>
            <person name="Lei X."/>
            <person name="Lai Q."/>
            <person name="Li Y."/>
            <person name="Zhang B."/>
            <person name="Zhang J."/>
            <person name="Zhang H."/>
            <person name="Yang L."/>
            <person name="Zheng W."/>
            <person name="Tian Y."/>
            <person name="Yu Z."/>
            <person name="Xu H.Jr."/>
            <person name="Zheng T."/>
        </authorList>
    </citation>
    <scope>NUCLEOTIDE SEQUENCE [LARGE SCALE GENOMIC DNA]</scope>
    <source>
        <strain evidence="1 2">KD52</strain>
    </source>
</reference>
<keyword evidence="2" id="KW-1185">Reference proteome</keyword>